<dbReference type="InterPro" id="IPR012337">
    <property type="entry name" value="RNaseH-like_sf"/>
</dbReference>
<dbReference type="OMA" id="WEILATM"/>
<dbReference type="Pfam" id="PF02892">
    <property type="entry name" value="zf-BED"/>
    <property type="match status" value="1"/>
</dbReference>
<dbReference type="InterPro" id="IPR008906">
    <property type="entry name" value="HATC_C_dom"/>
</dbReference>
<dbReference type="PROSITE" id="PS50808">
    <property type="entry name" value="ZF_BED"/>
    <property type="match status" value="1"/>
</dbReference>
<dbReference type="GO" id="GO:0046983">
    <property type="term" value="F:protein dimerization activity"/>
    <property type="evidence" value="ECO:0007669"/>
    <property type="project" value="InterPro"/>
</dbReference>
<dbReference type="Gramene" id="ERN18994">
    <property type="protein sequence ID" value="ERN18994"/>
    <property type="gene ID" value="AMTR_s00061p00028660"/>
</dbReference>
<proteinExistence type="predicted"/>
<reference evidence="11" key="1">
    <citation type="journal article" date="2013" name="Science">
        <title>The Amborella genome and the evolution of flowering plants.</title>
        <authorList>
            <consortium name="Amborella Genome Project"/>
        </authorList>
    </citation>
    <scope>NUCLEOTIDE SEQUENCE [LARGE SCALE GENOMIC DNA]</scope>
</reference>
<dbReference type="PANTHER" id="PTHR32166:SF123">
    <property type="entry name" value="BED-TYPE DOMAIN-CONTAINING PROTEIN"/>
    <property type="match status" value="1"/>
</dbReference>
<evidence type="ECO:0000259" key="9">
    <source>
        <dbReference type="PROSITE" id="PS50808"/>
    </source>
</evidence>
<evidence type="ECO:0000313" key="11">
    <source>
        <dbReference type="Proteomes" id="UP000017836"/>
    </source>
</evidence>
<keyword evidence="5" id="KW-0238">DNA-binding</keyword>
<evidence type="ECO:0000256" key="8">
    <source>
        <dbReference type="SAM" id="MobiDB-lite"/>
    </source>
</evidence>
<dbReference type="eggNOG" id="ENOG502QUNQ">
    <property type="taxonomic scope" value="Eukaryota"/>
</dbReference>
<sequence>MHRIVHYHSAKGRIIRPPSSVETPITIIAQGKKRRSQSHPPHSFVIYYIGVIAQKSSVKARQVSYAPTSFEASPSKGLKAQVVRSSYQRKAKDISIWRSAKKLQRHLSLFIMIKRIAKLPSMQLVAGILGRQGIDPERDRHLGWEILATMCGRLQAGWASQFQSKSSATIVLLLHRGDLYPLGLRTMVRGRDACWEHCVLVDATRQKVRCNYCQREFSGGVYRMKFHLAQIKNKDIVPCSDVPNDVRDLIQSVLNTPRKQKTPKKPKIEQTPNSPHNSSSASGGFHLNVGSSGQRGSTCPSLLFPHPSPSGQPILDDSQRQKQEEADKKIALFFFHNSIPFSSSKSIYYHGMVDAIADCGVGYRAPSYDRLRTTLLEKVKVEITDSYKTYRDEWRESGCTIMSDGWTDGRSKFLIVFSVACPRGTLFLKSVDASAHVDDAHYLFELLESVVLEVGLEYIVQVITDSAANYVYAGRLLTAKYPSLFWSPCASYCIDRMLEDISKQEWVSTVIEEARSITKYIYGHSWVLNLMKRFTGGKELLRSRITRFVTHFLSLRSIVIHEDNLKHMFSHTEWLSSLYSKKSDAQAVRSLIYLDRFWKSAQEVVNLSEPLIKVLRIVDGDMPAMGYIYEGIERAKVAIKAYYKGSEDKYMPIWEIIDRRWNLQLHSPLHAAAAFLNPAIFYNPSFKIDSKIRNGFHEAMMKMVLNDKDKMELTKETPMYINAHGALGNDFAMMARTLNTPGDWWAGYGYEVPVLQRAAIRILSQPCSSYWCRWNWGTFENVHTKKRNRLEQEKFNDLVYVHCNLRFQAMNHYGDGKCKAIVYDEIDVSSEWPTESESSFFLLDDSWLDNLPFECRGSPSTYE</sequence>
<feature type="compositionally biased region" description="Polar residues" evidence="8">
    <location>
        <begin position="273"/>
        <end position="282"/>
    </location>
</feature>
<evidence type="ECO:0000256" key="7">
    <source>
        <dbReference type="PROSITE-ProRule" id="PRU00027"/>
    </source>
</evidence>
<feature type="region of interest" description="Disordered" evidence="8">
    <location>
        <begin position="253"/>
        <end position="303"/>
    </location>
</feature>
<dbReference type="SUPFAM" id="SSF53098">
    <property type="entry name" value="Ribonuclease H-like"/>
    <property type="match status" value="1"/>
</dbReference>
<dbReference type="InterPro" id="IPR007021">
    <property type="entry name" value="DUF659"/>
</dbReference>
<keyword evidence="4" id="KW-0862">Zinc</keyword>
<evidence type="ECO:0000256" key="5">
    <source>
        <dbReference type="ARBA" id="ARBA00023125"/>
    </source>
</evidence>
<dbReference type="Pfam" id="PF05699">
    <property type="entry name" value="Dimer_Tnp_hAT"/>
    <property type="match status" value="1"/>
</dbReference>
<dbReference type="InterPro" id="IPR003656">
    <property type="entry name" value="Znf_BED"/>
</dbReference>
<dbReference type="GO" id="GO:0005634">
    <property type="term" value="C:nucleus"/>
    <property type="evidence" value="ECO:0007669"/>
    <property type="project" value="UniProtKB-SubCell"/>
</dbReference>
<dbReference type="Pfam" id="PF04937">
    <property type="entry name" value="DUF659"/>
    <property type="match status" value="1"/>
</dbReference>
<evidence type="ECO:0000256" key="2">
    <source>
        <dbReference type="ARBA" id="ARBA00022723"/>
    </source>
</evidence>
<dbReference type="Proteomes" id="UP000017836">
    <property type="component" value="Unassembled WGS sequence"/>
</dbReference>
<gene>
    <name evidence="10" type="ORF">AMTR_s00061p00028660</name>
</gene>
<keyword evidence="3 7" id="KW-0863">Zinc-finger</keyword>
<accession>U5D935</accession>
<dbReference type="GO" id="GO:0008270">
    <property type="term" value="F:zinc ion binding"/>
    <property type="evidence" value="ECO:0007669"/>
    <property type="project" value="UniProtKB-KW"/>
</dbReference>
<dbReference type="HOGENOM" id="CLU_016471_3_1_1"/>
<keyword evidence="2" id="KW-0479">Metal-binding</keyword>
<comment type="subcellular location">
    <subcellularLocation>
        <location evidence="1">Nucleus</location>
    </subcellularLocation>
</comment>
<name>U5D935_AMBTC</name>
<feature type="domain" description="BED-type" evidence="9">
    <location>
        <begin position="189"/>
        <end position="246"/>
    </location>
</feature>
<evidence type="ECO:0000256" key="3">
    <source>
        <dbReference type="ARBA" id="ARBA00022771"/>
    </source>
</evidence>
<dbReference type="PANTHER" id="PTHR32166">
    <property type="entry name" value="OSJNBA0013A04.12 PROTEIN"/>
    <property type="match status" value="1"/>
</dbReference>
<feature type="compositionally biased region" description="Polar residues" evidence="8">
    <location>
        <begin position="289"/>
        <end position="300"/>
    </location>
</feature>
<dbReference type="AlphaFoldDB" id="U5D935"/>
<protein>
    <recommendedName>
        <fullName evidence="9">BED-type domain-containing protein</fullName>
    </recommendedName>
</protein>
<organism evidence="10 11">
    <name type="scientific">Amborella trichopoda</name>
    <dbReference type="NCBI Taxonomy" id="13333"/>
    <lineage>
        <taxon>Eukaryota</taxon>
        <taxon>Viridiplantae</taxon>
        <taxon>Streptophyta</taxon>
        <taxon>Embryophyta</taxon>
        <taxon>Tracheophyta</taxon>
        <taxon>Spermatophyta</taxon>
        <taxon>Magnoliopsida</taxon>
        <taxon>Amborellales</taxon>
        <taxon>Amborellaceae</taxon>
        <taxon>Amborella</taxon>
    </lineage>
</organism>
<evidence type="ECO:0000313" key="10">
    <source>
        <dbReference type="EMBL" id="ERN18994.1"/>
    </source>
</evidence>
<evidence type="ECO:0000256" key="4">
    <source>
        <dbReference type="ARBA" id="ARBA00022833"/>
    </source>
</evidence>
<evidence type="ECO:0000256" key="1">
    <source>
        <dbReference type="ARBA" id="ARBA00004123"/>
    </source>
</evidence>
<evidence type="ECO:0000256" key="6">
    <source>
        <dbReference type="ARBA" id="ARBA00023242"/>
    </source>
</evidence>
<keyword evidence="11" id="KW-1185">Reference proteome</keyword>
<dbReference type="EMBL" id="KI392075">
    <property type="protein sequence ID" value="ERN18994.1"/>
    <property type="molecule type" value="Genomic_DNA"/>
</dbReference>
<keyword evidence="6" id="KW-0539">Nucleus</keyword>
<dbReference type="GO" id="GO:0003677">
    <property type="term" value="F:DNA binding"/>
    <property type="evidence" value="ECO:0007669"/>
    <property type="project" value="UniProtKB-KW"/>
</dbReference>